<reference evidence="1 2" key="1">
    <citation type="submission" date="2015-04" db="EMBL/GenBank/DDBJ databases">
        <title>Genome sequence of Kerstersia gyiorum CG1.</title>
        <authorList>
            <person name="Greninger A.L."/>
            <person name="Kozyreva V."/>
            <person name="Chaturvedi V."/>
        </authorList>
    </citation>
    <scope>NUCLEOTIDE SEQUENCE [LARGE SCALE GENOMIC DNA]</scope>
    <source>
        <strain evidence="1 2">CG1</strain>
    </source>
</reference>
<dbReference type="EMBL" id="LBNE01000002">
    <property type="protein sequence ID" value="KKO72416.1"/>
    <property type="molecule type" value="Genomic_DNA"/>
</dbReference>
<proteinExistence type="predicted"/>
<dbReference type="AlphaFoldDB" id="A0A171KU49"/>
<accession>A0A171KU49</accession>
<gene>
    <name evidence="1" type="ORF">AAV32_04915</name>
</gene>
<comment type="caution">
    <text evidence="1">The sequence shown here is derived from an EMBL/GenBank/DDBJ whole genome shotgun (WGS) entry which is preliminary data.</text>
</comment>
<sequence>MLNLLSTDGIGELSVMDLLACYARICDQLRQRGVLRSGNNPTGDLAEYLFCRAFGWQQAKNSVRGYDATDADGVRYQIKARRIMGRGSSRELSAIRDINDGHFDVLAGLLFDSEFKVQRAALIPLSCVIERSSFSAHTKSCKFMLKDEVWRLPEVRDVTMELRSVRV</sequence>
<dbReference type="RefSeq" id="WP_068368326.1">
    <property type="nucleotide sequence ID" value="NZ_LBNE01000002.1"/>
</dbReference>
<keyword evidence="2" id="KW-1185">Reference proteome</keyword>
<name>A0A171KU49_9BURK</name>
<dbReference type="PATRIC" id="fig|206506.3.peg.1059"/>
<evidence type="ECO:0000313" key="2">
    <source>
        <dbReference type="Proteomes" id="UP000078084"/>
    </source>
</evidence>
<evidence type="ECO:0000313" key="1">
    <source>
        <dbReference type="EMBL" id="KKO72416.1"/>
    </source>
</evidence>
<protein>
    <submittedName>
        <fullName evidence="1">Uncharacterized protein</fullName>
    </submittedName>
</protein>
<organism evidence="1 2">
    <name type="scientific">Kerstersia gyiorum</name>
    <dbReference type="NCBI Taxonomy" id="206506"/>
    <lineage>
        <taxon>Bacteria</taxon>
        <taxon>Pseudomonadati</taxon>
        <taxon>Pseudomonadota</taxon>
        <taxon>Betaproteobacteria</taxon>
        <taxon>Burkholderiales</taxon>
        <taxon>Alcaligenaceae</taxon>
        <taxon>Kerstersia</taxon>
    </lineage>
</organism>
<dbReference type="Proteomes" id="UP000078084">
    <property type="component" value="Unassembled WGS sequence"/>
</dbReference>